<keyword evidence="1" id="KW-1133">Transmembrane helix</keyword>
<dbReference type="PANTHER" id="PTHR40940">
    <property type="entry name" value="PROTEIN BATD-RELATED"/>
    <property type="match status" value="1"/>
</dbReference>
<proteinExistence type="predicted"/>
<keyword evidence="1" id="KW-0812">Transmembrane</keyword>
<dbReference type="PANTHER" id="PTHR40940:SF1">
    <property type="entry name" value="PROTEIN BATD"/>
    <property type="match status" value="1"/>
</dbReference>
<evidence type="ECO:0000313" key="2">
    <source>
        <dbReference type="EMBL" id="GEA52670.1"/>
    </source>
</evidence>
<comment type="caution">
    <text evidence="2">The sequence shown here is derived from an EMBL/GenBank/DDBJ whole genome shotgun (WGS) entry which is preliminary data.</text>
</comment>
<dbReference type="Proteomes" id="UP000318717">
    <property type="component" value="Unassembled WGS sequence"/>
</dbReference>
<evidence type="ECO:0000256" key="1">
    <source>
        <dbReference type="SAM" id="Phobius"/>
    </source>
</evidence>
<evidence type="ECO:0000313" key="3">
    <source>
        <dbReference type="Proteomes" id="UP000318717"/>
    </source>
</evidence>
<feature type="transmembrane region" description="Helical" evidence="1">
    <location>
        <begin position="303"/>
        <end position="322"/>
    </location>
</feature>
<dbReference type="RefSeq" id="WP_141347090.1">
    <property type="nucleotide sequence ID" value="NZ_BJLF01000023.1"/>
</dbReference>
<protein>
    <recommendedName>
        <fullName evidence="4">Protein BatD</fullName>
    </recommendedName>
</protein>
<keyword evidence="3" id="KW-1185">Reference proteome</keyword>
<reference evidence="2 3" key="1">
    <citation type="submission" date="2019-06" db="EMBL/GenBank/DDBJ databases">
        <title>Whole genome shotgun sequence of Vibrio inusitatus NBRC 102082.</title>
        <authorList>
            <person name="Hosoyama A."/>
            <person name="Uohara A."/>
            <person name="Ohji S."/>
            <person name="Ichikawa N."/>
        </authorList>
    </citation>
    <scope>NUCLEOTIDE SEQUENCE [LARGE SCALE GENOMIC DNA]</scope>
    <source>
        <strain evidence="2 3">NBRC 102082</strain>
    </source>
</reference>
<keyword evidence="1" id="KW-0472">Membrane</keyword>
<evidence type="ECO:0008006" key="4">
    <source>
        <dbReference type="Google" id="ProtNLM"/>
    </source>
</evidence>
<sequence>MQNNLWRLILTTFLAITFSINTFANEIAQLQRSGGVQIKSWLNDNQGITQPEQTSINQQLTLYIEVSTPRWFTGGTRIGVIEIPHVIAKQRSQLAVNYAEKRKGATWSVQLWEVNLYPQHSGEFVVPPLAVQVQVSIDSGVNVKGNLYTEPLRFTASLPSGLLTEDTPWINSPKAAISQQWQQSNQELKAGDTITRTVIVQATDTLSVLLPPIMSTDSVNTSTGYQLYSKPVRLSDTENRGQYQAQRIEEEVYVLQTGGELTFPDYAISWWDPNKAELRELRVEGQSFKVSHTFSSWVRYYKGNLLIILFVFSAVLGVYCALKRYYERQPKPAWWVFVQELRQGNEQRIRTCLYARLRTQSGDLQLSALSSSDDWKMLASQIQNEKTSFIKGCYLWREIGRLADKNNEQWILRYLALPQLVRLNQRYKPPKP</sequence>
<accession>A0A4Y3I125</accession>
<organism evidence="2 3">
    <name type="scientific">Vibrio inusitatus NBRC 102082</name>
    <dbReference type="NCBI Taxonomy" id="1219070"/>
    <lineage>
        <taxon>Bacteria</taxon>
        <taxon>Pseudomonadati</taxon>
        <taxon>Pseudomonadota</taxon>
        <taxon>Gammaproteobacteria</taxon>
        <taxon>Vibrionales</taxon>
        <taxon>Vibrionaceae</taxon>
        <taxon>Vibrio</taxon>
    </lineage>
</organism>
<gene>
    <name evidence="2" type="ORF">VIN01S_34740</name>
</gene>
<name>A0A4Y3I125_9VIBR</name>
<dbReference type="OrthoDB" id="5293418at2"/>
<dbReference type="EMBL" id="BJLF01000023">
    <property type="protein sequence ID" value="GEA52670.1"/>
    <property type="molecule type" value="Genomic_DNA"/>
</dbReference>
<dbReference type="InterPro" id="IPR025738">
    <property type="entry name" value="BatD"/>
</dbReference>
<dbReference type="AlphaFoldDB" id="A0A4Y3I125"/>